<comment type="caution">
    <text evidence="2">The sequence shown here is derived from an EMBL/GenBank/DDBJ whole genome shotgun (WGS) entry which is preliminary data.</text>
</comment>
<dbReference type="EMBL" id="QTUC01000001">
    <property type="protein sequence ID" value="REF36088.1"/>
    <property type="molecule type" value="Genomic_DNA"/>
</dbReference>
<protein>
    <recommendedName>
        <fullName evidence="4">Gram-positive cocci surface proteins LPxTG domain-containing protein</fullName>
    </recommendedName>
</protein>
<proteinExistence type="predicted"/>
<dbReference type="RefSeq" id="WP_115849772.1">
    <property type="nucleotide sequence ID" value="NZ_QTUC01000001.1"/>
</dbReference>
<organism evidence="2 3">
    <name type="scientific">Thermasporomyces composti</name>
    <dbReference type="NCBI Taxonomy" id="696763"/>
    <lineage>
        <taxon>Bacteria</taxon>
        <taxon>Bacillati</taxon>
        <taxon>Actinomycetota</taxon>
        <taxon>Actinomycetes</taxon>
        <taxon>Propionibacteriales</taxon>
        <taxon>Nocardioidaceae</taxon>
        <taxon>Thermasporomyces</taxon>
    </lineage>
</organism>
<evidence type="ECO:0000313" key="3">
    <source>
        <dbReference type="Proteomes" id="UP000256485"/>
    </source>
</evidence>
<dbReference type="AlphaFoldDB" id="A0A3D9V2Z1"/>
<dbReference type="OrthoDB" id="9846832at2"/>
<dbReference type="Proteomes" id="UP000256485">
    <property type="component" value="Unassembled WGS sequence"/>
</dbReference>
<name>A0A3D9V2Z1_THECX</name>
<evidence type="ECO:0000256" key="1">
    <source>
        <dbReference type="SAM" id="Phobius"/>
    </source>
</evidence>
<sequence>MDSLRRALGIVVGAGVGASCLVVATAGSAPARIPVSQASASAATVTLAGEQVGTGAYTATHDGAEERTSGRNTPVLPLLDHQVGVVGGVLGQDATASGDGTSAACAGLVGRDGMVRVGPAGSCLVEPGGRIEVSLGSLDQLGLGDVLSSAGPLELPDLPGPLELPELELRVEGRAVTATCRATPHDITGSASVVDASVVAVVAGQRLDVATITPEGVRLGLLDVLDQLAELLEIPGLGDVLSQLLEQLPTDQLPTGDLLTVATDERVREAGGLRVTALRVGVVPDQLADITVGTVSCGPNRAVVRRTPPSPTPTAAPTPTVAPTLVPTAVPAGLAAPPPGMAATRPTAVERPTVGLALMALAGVVLGVLLHRRRRRV</sequence>
<dbReference type="PROSITE" id="PS51257">
    <property type="entry name" value="PROKAR_LIPOPROTEIN"/>
    <property type="match status" value="1"/>
</dbReference>
<evidence type="ECO:0000313" key="2">
    <source>
        <dbReference type="EMBL" id="REF36088.1"/>
    </source>
</evidence>
<evidence type="ECO:0008006" key="4">
    <source>
        <dbReference type="Google" id="ProtNLM"/>
    </source>
</evidence>
<keyword evidence="1" id="KW-1133">Transmembrane helix</keyword>
<accession>A0A3D9V2Z1</accession>
<keyword evidence="1" id="KW-0472">Membrane</keyword>
<keyword evidence="1" id="KW-0812">Transmembrane</keyword>
<feature type="transmembrane region" description="Helical" evidence="1">
    <location>
        <begin position="354"/>
        <end position="371"/>
    </location>
</feature>
<reference evidence="2 3" key="1">
    <citation type="submission" date="2018-08" db="EMBL/GenBank/DDBJ databases">
        <title>Sequencing the genomes of 1000 actinobacteria strains.</title>
        <authorList>
            <person name="Klenk H.-P."/>
        </authorList>
    </citation>
    <scope>NUCLEOTIDE SEQUENCE [LARGE SCALE GENOMIC DNA]</scope>
    <source>
        <strain evidence="2 3">DSM 22891</strain>
    </source>
</reference>
<gene>
    <name evidence="2" type="ORF">DFJ64_1486</name>
</gene>
<keyword evidence="3" id="KW-1185">Reference proteome</keyword>